<protein>
    <submittedName>
        <fullName evidence="2">Glycosyltransferase</fullName>
    </submittedName>
</protein>
<name>A0A5K7SGZ3_9BACT</name>
<dbReference type="InterPro" id="IPR025536">
    <property type="entry name" value="DUF4422"/>
</dbReference>
<dbReference type="Pfam" id="PF14393">
    <property type="entry name" value="DUF4422"/>
    <property type="match status" value="1"/>
</dbReference>
<dbReference type="Proteomes" id="UP001193389">
    <property type="component" value="Chromosome"/>
</dbReference>
<reference evidence="2" key="1">
    <citation type="journal article" date="2020" name="Int. J. Syst. Evol. Microbiol.">
        <title>Aquipluma nitroreducens gen. nov. sp. nov., a novel facultatively anaerobic bacterium isolated from a freshwater lake.</title>
        <authorList>
            <person name="Watanabe M."/>
            <person name="Kojima H."/>
            <person name="Fukui M."/>
        </authorList>
    </citation>
    <scope>NUCLEOTIDE SEQUENCE</scope>
    <source>
        <strain evidence="2">MeG22</strain>
    </source>
</reference>
<feature type="domain" description="DUF4422" evidence="1">
    <location>
        <begin position="8"/>
        <end position="252"/>
    </location>
</feature>
<dbReference type="AlphaFoldDB" id="A0A5K7SGZ3"/>
<evidence type="ECO:0000313" key="2">
    <source>
        <dbReference type="EMBL" id="BBE20793.1"/>
    </source>
</evidence>
<dbReference type="KEGG" id="anf:AQPE_4987"/>
<evidence type="ECO:0000259" key="1">
    <source>
        <dbReference type="Pfam" id="PF14393"/>
    </source>
</evidence>
<proteinExistence type="predicted"/>
<organism evidence="2 3">
    <name type="scientific">Aquipluma nitroreducens</name>
    <dbReference type="NCBI Taxonomy" id="2010828"/>
    <lineage>
        <taxon>Bacteria</taxon>
        <taxon>Pseudomonadati</taxon>
        <taxon>Bacteroidota</taxon>
        <taxon>Bacteroidia</taxon>
        <taxon>Marinilabiliales</taxon>
        <taxon>Prolixibacteraceae</taxon>
        <taxon>Aquipluma</taxon>
    </lineage>
</organism>
<gene>
    <name evidence="2" type="ORF">AQPE_4987</name>
</gene>
<dbReference type="EMBL" id="AP018694">
    <property type="protein sequence ID" value="BBE20793.1"/>
    <property type="molecule type" value="Genomic_DNA"/>
</dbReference>
<dbReference type="RefSeq" id="WP_318348890.1">
    <property type="nucleotide sequence ID" value="NZ_AP018694.1"/>
</dbReference>
<sequence length="270" mass="32667">MSGHSSIKVYVFYYKNGSILQIDPIYQPIMAGNARHEEKSAITGDDSGENISIKNPYYSELTGIYWAWKNTKQDVTGSCHYRRFFTTQPEPFLYKLKRLLYFPAGLYKKRYGLIYTENTNLFVPKILNKQELNDLLNQYDAILPQARKLKYTVETHYRRYHDINDLRLLETILIEKHPEYLDAFHEVLLGNRLYANNMFILKDEHFQEFMEWWFDLLFEFERRIDLNNYTDYQKRILGFMAERLLTVWFKKKQLNCIELPVIYFKKFKFE</sequence>
<keyword evidence="3" id="KW-1185">Reference proteome</keyword>
<accession>A0A5K7SGZ3</accession>
<evidence type="ECO:0000313" key="3">
    <source>
        <dbReference type="Proteomes" id="UP001193389"/>
    </source>
</evidence>